<dbReference type="OrthoDB" id="5957327at2759"/>
<name>A0A1C7LTQ6_GRIFR</name>
<organism evidence="8 9">
    <name type="scientific">Grifola frondosa</name>
    <name type="common">Maitake</name>
    <name type="synonym">Polyporus frondosus</name>
    <dbReference type="NCBI Taxonomy" id="5627"/>
    <lineage>
        <taxon>Eukaryota</taxon>
        <taxon>Fungi</taxon>
        <taxon>Dikarya</taxon>
        <taxon>Basidiomycota</taxon>
        <taxon>Agaricomycotina</taxon>
        <taxon>Agaricomycetes</taxon>
        <taxon>Polyporales</taxon>
        <taxon>Grifolaceae</taxon>
        <taxon>Grifola</taxon>
    </lineage>
</organism>
<dbReference type="GO" id="GO:0140664">
    <property type="term" value="F:ATP-dependent DNA damage sensor activity"/>
    <property type="evidence" value="ECO:0007669"/>
    <property type="project" value="InterPro"/>
</dbReference>
<dbReference type="GO" id="GO:0005524">
    <property type="term" value="F:ATP binding"/>
    <property type="evidence" value="ECO:0007669"/>
    <property type="project" value="UniProtKB-KW"/>
</dbReference>
<dbReference type="InterPro" id="IPR027417">
    <property type="entry name" value="P-loop_NTPase"/>
</dbReference>
<protein>
    <submittedName>
        <fullName evidence="8">DNA repair and recombination protein RadA</fullName>
    </submittedName>
</protein>
<dbReference type="Proteomes" id="UP000092993">
    <property type="component" value="Unassembled WGS sequence"/>
</dbReference>
<dbReference type="EMBL" id="LUGG01000024">
    <property type="protein sequence ID" value="OBZ67447.1"/>
    <property type="molecule type" value="Genomic_DNA"/>
</dbReference>
<keyword evidence="3" id="KW-0227">DNA damage</keyword>
<dbReference type="PANTHER" id="PTHR46239:SF1">
    <property type="entry name" value="DNA REPAIR PROTEIN RAD51 HOMOLOG 3"/>
    <property type="match status" value="1"/>
</dbReference>
<accession>A0A1C7LTQ6</accession>
<dbReference type="GO" id="GO:0000707">
    <property type="term" value="P:meiotic DNA recombinase assembly"/>
    <property type="evidence" value="ECO:0007669"/>
    <property type="project" value="TreeGrafter"/>
</dbReference>
<dbReference type="STRING" id="5627.A0A1C7LTQ6"/>
<proteinExistence type="predicted"/>
<dbReference type="SUPFAM" id="SSF52540">
    <property type="entry name" value="P-loop containing nucleoside triphosphate hydrolases"/>
    <property type="match status" value="1"/>
</dbReference>
<keyword evidence="4" id="KW-0067">ATP-binding</keyword>
<keyword evidence="5" id="KW-0234">DNA repair</keyword>
<evidence type="ECO:0000313" key="9">
    <source>
        <dbReference type="Proteomes" id="UP000092993"/>
    </source>
</evidence>
<dbReference type="InterPro" id="IPR052093">
    <property type="entry name" value="HR_Repair_Mediator"/>
</dbReference>
<evidence type="ECO:0000256" key="3">
    <source>
        <dbReference type="ARBA" id="ARBA00022763"/>
    </source>
</evidence>
<dbReference type="GO" id="GO:0005657">
    <property type="term" value="C:replication fork"/>
    <property type="evidence" value="ECO:0007669"/>
    <property type="project" value="TreeGrafter"/>
</dbReference>
<keyword evidence="2" id="KW-0547">Nucleotide-binding</keyword>
<dbReference type="GO" id="GO:0008821">
    <property type="term" value="F:crossover junction DNA endonuclease activity"/>
    <property type="evidence" value="ECO:0007669"/>
    <property type="project" value="TreeGrafter"/>
</dbReference>
<keyword evidence="6" id="KW-0539">Nucleus</keyword>
<evidence type="ECO:0000259" key="7">
    <source>
        <dbReference type="PROSITE" id="PS50162"/>
    </source>
</evidence>
<dbReference type="AlphaFoldDB" id="A0A1C7LTQ6"/>
<feature type="domain" description="RecA family profile 1" evidence="7">
    <location>
        <begin position="74"/>
        <end position="238"/>
    </location>
</feature>
<sequence>MSNRPLSTLSLPSSTLSALTRGGYETVQDLAASTAESLAEDLNISLPSSQAVFSATRGGRALPMTQSAASMVGATRKYSTGCGPVDRLLDGGLKRGHILEISGPPGSGKEILAANTVKSFIALGEKVIFVDMQNMVPPAALNKILQKSTSMPTDYQSFLYHLNLYTLPDLMIFLRNLPSYLTAHPTTALLVLNSLSFPFQRSVGRNDGIRHTVLERVKQTLTKACASTNLTVVITSHLATKMLKPDGSAGNFDTGSKAVMTPNLGITYLPSGKTHRVILIPQTRTTGVVRLLSSPTHVQGQHPVQEESYDTIRGMMQ</sequence>
<dbReference type="GO" id="GO:0033065">
    <property type="term" value="C:Rad51C-XRCC3 complex"/>
    <property type="evidence" value="ECO:0007669"/>
    <property type="project" value="TreeGrafter"/>
</dbReference>
<evidence type="ECO:0000256" key="4">
    <source>
        <dbReference type="ARBA" id="ARBA00022840"/>
    </source>
</evidence>
<dbReference type="InterPro" id="IPR020588">
    <property type="entry name" value="RecA_ATP-bd"/>
</dbReference>
<evidence type="ECO:0000256" key="6">
    <source>
        <dbReference type="ARBA" id="ARBA00023242"/>
    </source>
</evidence>
<comment type="caution">
    <text evidence="8">The sequence shown here is derived from an EMBL/GenBank/DDBJ whole genome shotgun (WGS) entry which is preliminary data.</text>
</comment>
<evidence type="ECO:0000256" key="5">
    <source>
        <dbReference type="ARBA" id="ARBA00023204"/>
    </source>
</evidence>
<dbReference type="OMA" id="FVDMQNM"/>
<evidence type="ECO:0000313" key="8">
    <source>
        <dbReference type="EMBL" id="OBZ67447.1"/>
    </source>
</evidence>
<dbReference type="PANTHER" id="PTHR46239">
    <property type="entry name" value="DNA REPAIR PROTEIN RAD51 HOMOLOG 3 RAD51C"/>
    <property type="match status" value="1"/>
</dbReference>
<gene>
    <name evidence="8" type="primary">radA</name>
    <name evidence="8" type="ORF">A0H81_12590</name>
</gene>
<dbReference type="InterPro" id="IPR014774">
    <property type="entry name" value="KaiC-like_dom"/>
</dbReference>
<dbReference type="Pfam" id="PF06745">
    <property type="entry name" value="ATPase"/>
    <property type="match status" value="1"/>
</dbReference>
<dbReference type="Gene3D" id="3.40.50.300">
    <property type="entry name" value="P-loop containing nucleotide triphosphate hydrolases"/>
    <property type="match status" value="1"/>
</dbReference>
<dbReference type="GO" id="GO:0000400">
    <property type="term" value="F:four-way junction DNA binding"/>
    <property type="evidence" value="ECO:0007669"/>
    <property type="project" value="TreeGrafter"/>
</dbReference>
<dbReference type="PROSITE" id="PS50162">
    <property type="entry name" value="RECA_2"/>
    <property type="match status" value="1"/>
</dbReference>
<keyword evidence="9" id="KW-1185">Reference proteome</keyword>
<comment type="subcellular location">
    <subcellularLocation>
        <location evidence="1">Nucleus</location>
    </subcellularLocation>
</comment>
<evidence type="ECO:0000256" key="1">
    <source>
        <dbReference type="ARBA" id="ARBA00004123"/>
    </source>
</evidence>
<dbReference type="GO" id="GO:0007131">
    <property type="term" value="P:reciprocal meiotic recombination"/>
    <property type="evidence" value="ECO:0007669"/>
    <property type="project" value="TreeGrafter"/>
</dbReference>
<evidence type="ECO:0000256" key="2">
    <source>
        <dbReference type="ARBA" id="ARBA00022741"/>
    </source>
</evidence>
<reference evidence="8 9" key="1">
    <citation type="submission" date="2016-03" db="EMBL/GenBank/DDBJ databases">
        <title>Whole genome sequencing of Grifola frondosa 9006-11.</title>
        <authorList>
            <person name="Min B."/>
            <person name="Park H."/>
            <person name="Kim J.-G."/>
            <person name="Cho H."/>
            <person name="Oh Y.-L."/>
            <person name="Kong W.-S."/>
            <person name="Choi I.-G."/>
        </authorList>
    </citation>
    <scope>NUCLEOTIDE SEQUENCE [LARGE SCALE GENOMIC DNA]</scope>
    <source>
        <strain evidence="8 9">9006-11</strain>
    </source>
</reference>
<dbReference type="GO" id="GO:0033063">
    <property type="term" value="C:Rad51B-Rad51C-Rad51D-XRCC2 complex"/>
    <property type="evidence" value="ECO:0007669"/>
    <property type="project" value="TreeGrafter"/>
</dbReference>